<name>A0AAD7EAG3_9AGAR</name>
<comment type="caution">
    <text evidence="2">The sequence shown here is derived from an EMBL/GenBank/DDBJ whole genome shotgun (WGS) entry which is preliminary data.</text>
</comment>
<keyword evidence="3" id="KW-1185">Reference proteome</keyword>
<dbReference type="EMBL" id="JARIHO010000096">
    <property type="protein sequence ID" value="KAJ7305493.1"/>
    <property type="molecule type" value="Genomic_DNA"/>
</dbReference>
<dbReference type="AlphaFoldDB" id="A0AAD7EAG3"/>
<protein>
    <submittedName>
        <fullName evidence="2">Uncharacterized protein</fullName>
    </submittedName>
</protein>
<gene>
    <name evidence="2" type="ORF">DFH08DRAFT_976238</name>
</gene>
<evidence type="ECO:0000313" key="3">
    <source>
        <dbReference type="Proteomes" id="UP001218218"/>
    </source>
</evidence>
<dbReference type="Proteomes" id="UP001218218">
    <property type="component" value="Unassembled WGS sequence"/>
</dbReference>
<feature type="region of interest" description="Disordered" evidence="1">
    <location>
        <begin position="320"/>
        <end position="350"/>
    </location>
</feature>
<evidence type="ECO:0000256" key="1">
    <source>
        <dbReference type="SAM" id="MobiDB-lite"/>
    </source>
</evidence>
<accession>A0AAD7EAG3</accession>
<sequence>MSSPLRLRPATTLIGIAKTRTGTPLLLGYGAESFRRPRRLFHECSDSASVILAFGYDGMGGGVPGPEPVLPINGFLRLWLVTFVARTSFRIFLESILPPVRYHPSPQLPLFDFRPRVADYPRVWSLDEIAHQHFLACTWLSFWCIEERGPANWPIRVFWLCRAEHHTMPSIFDELLDRMLLVRLFPEVYPDTPKANRKANLAGLRSQLLSFRRLEGSPRHGPAPFEAPPGIARICLISTREPDVCSRFQASPDSSVHSAQGEAVRILTEGVLGYHDEIASSNGRWSHPEDTATPGRILVGDELDLEIIAAGLPPSNFIGATLPMPPPPPSPTPAPSPPIARPPSPPQSRCWRRTSLRLHLSPRCLSHPRSNLERGGPRHIV</sequence>
<proteinExistence type="predicted"/>
<feature type="compositionally biased region" description="Pro residues" evidence="1">
    <location>
        <begin position="323"/>
        <end position="346"/>
    </location>
</feature>
<evidence type="ECO:0000313" key="2">
    <source>
        <dbReference type="EMBL" id="KAJ7305493.1"/>
    </source>
</evidence>
<organism evidence="2 3">
    <name type="scientific">Mycena albidolilacea</name>
    <dbReference type="NCBI Taxonomy" id="1033008"/>
    <lineage>
        <taxon>Eukaryota</taxon>
        <taxon>Fungi</taxon>
        <taxon>Dikarya</taxon>
        <taxon>Basidiomycota</taxon>
        <taxon>Agaricomycotina</taxon>
        <taxon>Agaricomycetes</taxon>
        <taxon>Agaricomycetidae</taxon>
        <taxon>Agaricales</taxon>
        <taxon>Marasmiineae</taxon>
        <taxon>Mycenaceae</taxon>
        <taxon>Mycena</taxon>
    </lineage>
</organism>
<reference evidence="2" key="1">
    <citation type="submission" date="2023-03" db="EMBL/GenBank/DDBJ databases">
        <title>Massive genome expansion in bonnet fungi (Mycena s.s.) driven by repeated elements and novel gene families across ecological guilds.</title>
        <authorList>
            <consortium name="Lawrence Berkeley National Laboratory"/>
            <person name="Harder C.B."/>
            <person name="Miyauchi S."/>
            <person name="Viragh M."/>
            <person name="Kuo A."/>
            <person name="Thoen E."/>
            <person name="Andreopoulos B."/>
            <person name="Lu D."/>
            <person name="Skrede I."/>
            <person name="Drula E."/>
            <person name="Henrissat B."/>
            <person name="Morin E."/>
            <person name="Kohler A."/>
            <person name="Barry K."/>
            <person name="LaButti K."/>
            <person name="Morin E."/>
            <person name="Salamov A."/>
            <person name="Lipzen A."/>
            <person name="Mereny Z."/>
            <person name="Hegedus B."/>
            <person name="Baldrian P."/>
            <person name="Stursova M."/>
            <person name="Weitz H."/>
            <person name="Taylor A."/>
            <person name="Grigoriev I.V."/>
            <person name="Nagy L.G."/>
            <person name="Martin F."/>
            <person name="Kauserud H."/>
        </authorList>
    </citation>
    <scope>NUCLEOTIDE SEQUENCE</scope>
    <source>
        <strain evidence="2">CBHHK002</strain>
    </source>
</reference>